<comment type="similarity">
    <text evidence="1">Belongs to the NodU/CmcH family.</text>
</comment>
<sequence>MLVAACKPGHDGAIAVLDDGRLRFSLESEKDSFPRHSPFTPSTMLHVAERLDRVPDVVALGGWQSGRLPVGAGYHGVAAPVRRSTRFLGEQVELFSSSHVRSHIMMALGMAPDSETPREQAVLVWEGVTGAFYLIGEDYTVQREIPVLDQPGARYAFLFALADPTFADTGAVPDLSDSGKLMALAAFGDTAHTDDAITDTVERILRQPTLYPAPKESFRDSPVYNAGVESEVATTAAAVLSDRLFTEFSLTAKEELPPGIPLRISGGCGLNCEWNARWRSEGYFSSVFVPPCTNDSGSALGTAIDAWCSSTGDPHIEWDVYSGLEFEWDTAPDPARWSCVPLDPRAVASALAERRIVAWVQGRWEIGPRALGNRSLLAEPFDPATKDRLNTIKQREDYRPIAPCCRVEDLADVFDDDTPDPHMLYFRRFRTDGFGAVTHVDGTARVQTVSQAGNAKLHELLTAFAAERGTGMLCNTSLNFKGTGFINHLSDLTRFCESQGIDDMVVGDAWFRRC</sequence>
<dbReference type="InterPro" id="IPR031730">
    <property type="entry name" value="Carbam_trans_C"/>
</dbReference>
<organism evidence="2 3">
    <name type="scientific">Prauserella muralis</name>
    <dbReference type="NCBI Taxonomy" id="588067"/>
    <lineage>
        <taxon>Bacteria</taxon>
        <taxon>Bacillati</taxon>
        <taxon>Actinomycetota</taxon>
        <taxon>Actinomycetes</taxon>
        <taxon>Pseudonocardiales</taxon>
        <taxon>Pseudonocardiaceae</taxon>
        <taxon>Prauserella</taxon>
    </lineage>
</organism>
<dbReference type="InterPro" id="IPR003696">
    <property type="entry name" value="Carbtransf_dom"/>
</dbReference>
<dbReference type="RefSeq" id="WP_112282792.1">
    <property type="nucleotide sequence ID" value="NZ_MASW01000005.1"/>
</dbReference>
<evidence type="ECO:0000313" key="2">
    <source>
        <dbReference type="EMBL" id="PXY22190.1"/>
    </source>
</evidence>
<dbReference type="Pfam" id="PF02543">
    <property type="entry name" value="Carbam_trans_N"/>
    <property type="match status" value="1"/>
</dbReference>
<dbReference type="Gene3D" id="3.90.870.20">
    <property type="entry name" value="Carbamoyltransferase, C-terminal domain"/>
    <property type="match status" value="1"/>
</dbReference>
<evidence type="ECO:0000256" key="1">
    <source>
        <dbReference type="ARBA" id="ARBA00006129"/>
    </source>
</evidence>
<dbReference type="EMBL" id="MASW01000005">
    <property type="protein sequence ID" value="PXY22190.1"/>
    <property type="molecule type" value="Genomic_DNA"/>
</dbReference>
<dbReference type="Gene3D" id="3.30.420.40">
    <property type="match status" value="1"/>
</dbReference>
<gene>
    <name evidence="2" type="ORF">BAY60_20070</name>
</gene>
<keyword evidence="2" id="KW-0808">Transferase</keyword>
<dbReference type="OrthoDB" id="9780777at2"/>
<accession>A0A2V4ANA9</accession>
<proteinExistence type="inferred from homology"/>
<protein>
    <submittedName>
        <fullName evidence="2">3-hydroxymethylcephem carbamoyltransferase</fullName>
    </submittedName>
</protein>
<dbReference type="Pfam" id="PF16861">
    <property type="entry name" value="Carbam_trans_C"/>
    <property type="match status" value="1"/>
</dbReference>
<keyword evidence="3" id="KW-1185">Reference proteome</keyword>
<comment type="caution">
    <text evidence="2">The sequence shown here is derived from an EMBL/GenBank/DDBJ whole genome shotgun (WGS) entry which is preliminary data.</text>
</comment>
<dbReference type="PANTHER" id="PTHR34847">
    <property type="entry name" value="NODULATION PROTEIN U"/>
    <property type="match status" value="1"/>
</dbReference>
<dbReference type="InterPro" id="IPR038152">
    <property type="entry name" value="Carbam_trans_C_sf"/>
</dbReference>
<dbReference type="Proteomes" id="UP000249915">
    <property type="component" value="Unassembled WGS sequence"/>
</dbReference>
<dbReference type="AlphaFoldDB" id="A0A2V4ANA9"/>
<dbReference type="InterPro" id="IPR051338">
    <property type="entry name" value="NodU/CmcH_Carbamoyltrnsfr"/>
</dbReference>
<dbReference type="PANTHER" id="PTHR34847:SF1">
    <property type="entry name" value="NODULATION PROTEIN U"/>
    <property type="match status" value="1"/>
</dbReference>
<reference evidence="2 3" key="1">
    <citation type="submission" date="2016-07" db="EMBL/GenBank/DDBJ databases">
        <title>Draft genome sequence of Prauserella muralis DSM 45305, isolated from a mould-covered wall in an indoor environment.</title>
        <authorList>
            <person name="Ruckert C."/>
            <person name="Albersmeier A."/>
            <person name="Jiang C.-L."/>
            <person name="Jiang Y."/>
            <person name="Kalinowski J."/>
            <person name="Schneider O."/>
            <person name="Winkler A."/>
            <person name="Zotchev S.B."/>
        </authorList>
    </citation>
    <scope>NUCLEOTIDE SEQUENCE [LARGE SCALE GENOMIC DNA]</scope>
    <source>
        <strain evidence="2 3">DSM 45305</strain>
    </source>
</reference>
<name>A0A2V4ANA9_9PSEU</name>
<dbReference type="GO" id="GO:0016740">
    <property type="term" value="F:transferase activity"/>
    <property type="evidence" value="ECO:0007669"/>
    <property type="project" value="UniProtKB-KW"/>
</dbReference>
<evidence type="ECO:0000313" key="3">
    <source>
        <dbReference type="Proteomes" id="UP000249915"/>
    </source>
</evidence>